<dbReference type="AlphaFoldDB" id="A0A7X0ERW8"/>
<feature type="transmembrane region" description="Helical" evidence="7">
    <location>
        <begin position="141"/>
        <end position="162"/>
    </location>
</feature>
<feature type="transmembrane region" description="Helical" evidence="7">
    <location>
        <begin position="174"/>
        <end position="194"/>
    </location>
</feature>
<dbReference type="PANTHER" id="PTHR43066:SF26">
    <property type="entry name" value="RHOMBOID PROTEASE GLPG"/>
    <property type="match status" value="1"/>
</dbReference>
<dbReference type="Gene3D" id="3.30.70.2080">
    <property type="match status" value="1"/>
</dbReference>
<dbReference type="Gene3D" id="1.20.1540.10">
    <property type="entry name" value="Rhomboid-like"/>
    <property type="match status" value="1"/>
</dbReference>
<dbReference type="GO" id="GO:0004252">
    <property type="term" value="F:serine-type endopeptidase activity"/>
    <property type="evidence" value="ECO:0007669"/>
    <property type="project" value="InterPro"/>
</dbReference>
<evidence type="ECO:0000256" key="3">
    <source>
        <dbReference type="ARBA" id="ARBA00022519"/>
    </source>
</evidence>
<gene>
    <name evidence="10" type="ORF">HNP49_002050</name>
</gene>
<dbReference type="EMBL" id="JACHLL010000003">
    <property type="protein sequence ID" value="MBB6341882.1"/>
    <property type="molecule type" value="Genomic_DNA"/>
</dbReference>
<evidence type="ECO:0000313" key="11">
    <source>
        <dbReference type="Proteomes" id="UP000557193"/>
    </source>
</evidence>
<feature type="domain" description="Peptidase S54 rhomboid" evidence="8">
    <location>
        <begin position="136"/>
        <end position="275"/>
    </location>
</feature>
<evidence type="ECO:0000256" key="6">
    <source>
        <dbReference type="ARBA" id="ARBA00023136"/>
    </source>
</evidence>
<dbReference type="Pfam" id="PF01694">
    <property type="entry name" value="Rhomboid"/>
    <property type="match status" value="1"/>
</dbReference>
<keyword evidence="4 7" id="KW-0812">Transmembrane</keyword>
<dbReference type="InterPro" id="IPR031976">
    <property type="entry name" value="NRho"/>
</dbReference>
<accession>A0A7X0ERW8</accession>
<evidence type="ECO:0000259" key="8">
    <source>
        <dbReference type="Pfam" id="PF01694"/>
    </source>
</evidence>
<evidence type="ECO:0000256" key="7">
    <source>
        <dbReference type="SAM" id="Phobius"/>
    </source>
</evidence>
<keyword evidence="6 7" id="KW-0472">Membrane</keyword>
<dbReference type="PANTHER" id="PTHR43066">
    <property type="entry name" value="RHOMBOID-RELATED PROTEIN"/>
    <property type="match status" value="1"/>
</dbReference>
<feature type="transmembrane region" description="Helical" evidence="7">
    <location>
        <begin position="82"/>
        <end position="102"/>
    </location>
</feature>
<comment type="subcellular location">
    <subcellularLocation>
        <location evidence="1">Membrane</location>
        <topology evidence="1">Multi-pass membrane protein</topology>
    </subcellularLocation>
</comment>
<proteinExistence type="predicted"/>
<keyword evidence="3" id="KW-0997">Cell inner membrane</keyword>
<organism evidence="10 11">
    <name type="scientific">Pseudomonas fluvialis</name>
    <dbReference type="NCBI Taxonomy" id="1793966"/>
    <lineage>
        <taxon>Bacteria</taxon>
        <taxon>Pseudomonadati</taxon>
        <taxon>Pseudomonadota</taxon>
        <taxon>Gammaproteobacteria</taxon>
        <taxon>Pseudomonadales</taxon>
        <taxon>Pseudomonadaceae</taxon>
        <taxon>Pseudomonas</taxon>
    </lineage>
</organism>
<dbReference type="GO" id="GO:0016020">
    <property type="term" value="C:membrane"/>
    <property type="evidence" value="ECO:0007669"/>
    <property type="project" value="UniProtKB-SubCell"/>
</dbReference>
<evidence type="ECO:0000256" key="1">
    <source>
        <dbReference type="ARBA" id="ARBA00004141"/>
    </source>
</evidence>
<evidence type="ECO:0000313" key="10">
    <source>
        <dbReference type="EMBL" id="MBB6341882.1"/>
    </source>
</evidence>
<name>A0A7X0ERW8_9PSED</name>
<comment type="caution">
    <text evidence="10">The sequence shown here is derived from an EMBL/GenBank/DDBJ whole genome shotgun (WGS) entry which is preliminary data.</text>
</comment>
<feature type="transmembrane region" description="Helical" evidence="7">
    <location>
        <begin position="200"/>
        <end position="217"/>
    </location>
</feature>
<feature type="domain" description="Rhomboid protease N-terminal" evidence="9">
    <location>
        <begin position="1"/>
        <end position="62"/>
    </location>
</feature>
<sequence>MSAVLAMRLPVEQDLAAFVQLLQRLQLPHRVTEEAGEQLLWVTDEAVAEQVRSLYQRYPQGAELPAVPVAAGRPGFWQTLRAAPLTLVLLAATLLVALLSWGGENLAVVHWLNFMDFRVQGQYLLFVPLSDSLAAGQWWRLWSPALLHFGVLHLAMNSLWIWELGRRIEWRQGGLVLLMLVLSYSLVSNIGQYVWSGPSLFGGLSGVLYGLLGHCWIYQKLAPNPFYHLPPGVVGMMLIWLLVCMTGIFELVQLAAIANAAHVAGLLAGCGTGLLGGALARSRQ</sequence>
<reference evidence="10 11" key="1">
    <citation type="submission" date="2020-08" db="EMBL/GenBank/DDBJ databases">
        <title>Functional genomics of gut bacteria from endangered species of beetles.</title>
        <authorList>
            <person name="Carlos-Shanley C."/>
        </authorList>
    </citation>
    <scope>NUCLEOTIDE SEQUENCE [LARGE SCALE GENOMIC DNA]</scope>
    <source>
        <strain evidence="10 11">S00202</strain>
    </source>
</reference>
<evidence type="ECO:0000256" key="5">
    <source>
        <dbReference type="ARBA" id="ARBA00022989"/>
    </source>
</evidence>
<dbReference type="InterPro" id="IPR038244">
    <property type="entry name" value="NRho_sf"/>
</dbReference>
<feature type="transmembrane region" description="Helical" evidence="7">
    <location>
        <begin position="229"/>
        <end position="249"/>
    </location>
</feature>
<dbReference type="RefSeq" id="WP_184682960.1">
    <property type="nucleotide sequence ID" value="NZ_JACHLL010000003.1"/>
</dbReference>
<feature type="transmembrane region" description="Helical" evidence="7">
    <location>
        <begin position="255"/>
        <end position="280"/>
    </location>
</feature>
<evidence type="ECO:0000256" key="4">
    <source>
        <dbReference type="ARBA" id="ARBA00022692"/>
    </source>
</evidence>
<dbReference type="Pfam" id="PF16733">
    <property type="entry name" value="NRho"/>
    <property type="match status" value="1"/>
</dbReference>
<keyword evidence="5 7" id="KW-1133">Transmembrane helix</keyword>
<protein>
    <submittedName>
        <fullName evidence="10">GlpG protein</fullName>
    </submittedName>
</protein>
<keyword evidence="11" id="KW-1185">Reference proteome</keyword>
<dbReference type="Proteomes" id="UP000557193">
    <property type="component" value="Unassembled WGS sequence"/>
</dbReference>
<keyword evidence="2" id="KW-1003">Cell membrane</keyword>
<evidence type="ECO:0000259" key="9">
    <source>
        <dbReference type="Pfam" id="PF16733"/>
    </source>
</evidence>
<dbReference type="InterPro" id="IPR035952">
    <property type="entry name" value="Rhomboid-like_sf"/>
</dbReference>
<dbReference type="InterPro" id="IPR022764">
    <property type="entry name" value="Peptidase_S54_rhomboid_dom"/>
</dbReference>
<dbReference type="SUPFAM" id="SSF144091">
    <property type="entry name" value="Rhomboid-like"/>
    <property type="match status" value="1"/>
</dbReference>
<evidence type="ECO:0000256" key="2">
    <source>
        <dbReference type="ARBA" id="ARBA00022475"/>
    </source>
</evidence>